<sequence length="144" mass="15751">MTPLVHESKHVAVAVDTRVDEETKTQKARTVSGPLVRSVPSLEWRQPPDRGQPTWMGNLAARARIRSPPVDGAKASGGVKVAHLPWLELGWARLRPPCPPSAKAREPRGRPSPVPRLSVLFCIHSGRPSPRNISVTKFLVRAGI</sequence>
<dbReference type="EMBL" id="GL891306">
    <property type="protein sequence ID" value="EGO55715.1"/>
    <property type="molecule type" value="Genomic_DNA"/>
</dbReference>
<proteinExistence type="predicted"/>
<gene>
    <name evidence="2" type="ORF">NEUTE1DRAFT_103125</name>
</gene>
<feature type="region of interest" description="Disordered" evidence="1">
    <location>
        <begin position="39"/>
        <end position="60"/>
    </location>
</feature>
<evidence type="ECO:0000256" key="1">
    <source>
        <dbReference type="SAM" id="MobiDB-lite"/>
    </source>
</evidence>
<dbReference type="OrthoDB" id="10285236at2759"/>
<keyword evidence="3" id="KW-1185">Reference proteome</keyword>
<dbReference type="RefSeq" id="XP_009853509.1">
    <property type="nucleotide sequence ID" value="XM_009855207.1"/>
</dbReference>
<accession>F8MUN3</accession>
<organism evidence="2 3">
    <name type="scientific">Neurospora tetrasperma (strain FGSC 2508 / ATCC MYA-4615 / P0657)</name>
    <dbReference type="NCBI Taxonomy" id="510951"/>
    <lineage>
        <taxon>Eukaryota</taxon>
        <taxon>Fungi</taxon>
        <taxon>Dikarya</taxon>
        <taxon>Ascomycota</taxon>
        <taxon>Pezizomycotina</taxon>
        <taxon>Sordariomycetes</taxon>
        <taxon>Sordariomycetidae</taxon>
        <taxon>Sordariales</taxon>
        <taxon>Sordariaceae</taxon>
        <taxon>Neurospora</taxon>
    </lineage>
</organism>
<reference evidence="3" key="1">
    <citation type="journal article" date="2011" name="Genetics">
        <title>Massive changes in genome architecture accompany the transition to self-fertility in the filamentous fungus Neurospora tetrasperma.</title>
        <authorList>
            <person name="Ellison C.E."/>
            <person name="Stajich J.E."/>
            <person name="Jacobson D.J."/>
            <person name="Natvig D.O."/>
            <person name="Lapidus A."/>
            <person name="Foster B."/>
            <person name="Aerts A."/>
            <person name="Riley R."/>
            <person name="Lindquist E.A."/>
            <person name="Grigoriev I.V."/>
            <person name="Taylor J.W."/>
        </authorList>
    </citation>
    <scope>NUCLEOTIDE SEQUENCE [LARGE SCALE GENOMIC DNA]</scope>
    <source>
        <strain evidence="3">FGSC 2508 / P0657</strain>
    </source>
</reference>
<name>F8MUN3_NEUT8</name>
<protein>
    <submittedName>
        <fullName evidence="2">Uncharacterized protein</fullName>
    </submittedName>
</protein>
<evidence type="ECO:0000313" key="3">
    <source>
        <dbReference type="Proteomes" id="UP000008065"/>
    </source>
</evidence>
<dbReference type="VEuPathDB" id="FungiDB:NEUTE1DRAFT_103125"/>
<dbReference type="AlphaFoldDB" id="F8MUN3"/>
<dbReference type="HOGENOM" id="CLU_1797012_0_0_1"/>
<dbReference type="KEGG" id="nte:NEUTE1DRAFT103125"/>
<dbReference type="Proteomes" id="UP000008065">
    <property type="component" value="Unassembled WGS sequence"/>
</dbReference>
<dbReference type="GeneID" id="20821982"/>
<evidence type="ECO:0000313" key="2">
    <source>
        <dbReference type="EMBL" id="EGO55715.1"/>
    </source>
</evidence>